<evidence type="ECO:0000313" key="4">
    <source>
        <dbReference type="EMBL" id="GLS20315.1"/>
    </source>
</evidence>
<evidence type="ECO:0000259" key="3">
    <source>
        <dbReference type="Pfam" id="PF21782"/>
    </source>
</evidence>
<dbReference type="Pfam" id="PF21782">
    <property type="entry name" value="WHD_PKMT"/>
    <property type="match status" value="1"/>
</dbReference>
<evidence type="ECO:0008006" key="6">
    <source>
        <dbReference type="Google" id="ProtNLM"/>
    </source>
</evidence>
<dbReference type="InterPro" id="IPR050723">
    <property type="entry name" value="CFA/CMAS"/>
</dbReference>
<feature type="domain" description="PKMT C-terminal winged helix" evidence="3">
    <location>
        <begin position="431"/>
        <end position="528"/>
    </location>
</feature>
<evidence type="ECO:0000259" key="2">
    <source>
        <dbReference type="Pfam" id="PF13649"/>
    </source>
</evidence>
<dbReference type="RefSeq" id="WP_284313410.1">
    <property type="nucleotide sequence ID" value="NZ_BSPC01000028.1"/>
</dbReference>
<dbReference type="InterPro" id="IPR048976">
    <property type="entry name" value="WHD_PKMT"/>
</dbReference>
<dbReference type="EMBL" id="BSPC01000028">
    <property type="protein sequence ID" value="GLS20315.1"/>
    <property type="molecule type" value="Genomic_DNA"/>
</dbReference>
<feature type="domain" description="Methyltransferase" evidence="2">
    <location>
        <begin position="59"/>
        <end position="156"/>
    </location>
</feature>
<gene>
    <name evidence="4" type="ORF">GCM10007874_33320</name>
</gene>
<reference evidence="5" key="1">
    <citation type="journal article" date="2019" name="Int. J. Syst. Evol. Microbiol.">
        <title>The Global Catalogue of Microorganisms (GCM) 10K type strain sequencing project: providing services to taxonomists for standard genome sequencing and annotation.</title>
        <authorList>
            <consortium name="The Broad Institute Genomics Platform"/>
            <consortium name="The Broad Institute Genome Sequencing Center for Infectious Disease"/>
            <person name="Wu L."/>
            <person name="Ma J."/>
        </authorList>
    </citation>
    <scope>NUCLEOTIDE SEQUENCE [LARGE SCALE GENOMIC DNA]</scope>
    <source>
        <strain evidence="5">NBRC 101365</strain>
    </source>
</reference>
<dbReference type="Pfam" id="PF10119">
    <property type="entry name" value="MethyTransf_Reg"/>
    <property type="match status" value="1"/>
</dbReference>
<sequence length="531" mass="58630">MVMTSTQTLSFPEAQARTQASYDEFPYISHAFPQTHPARMAAIGTLFNLEMPPVETASVLEIGCASGGNLIPLASTYPKARFLGVDLSTIQIEDGRRRIEAQGLTNIELRQQDISAFRSPGHRFDYIICHGVYSWVSEPVRHAILKVCSRYLKLRGVAYVSYNVLPGWRPKQILRDALMAHVGQTSNQRERVTRAREFMGFLNQHTPNNPYGAAVKDSVAELQKATDEYLAHEFLELDNAPCSFHDFMHASGQHKLAFLGESDINMMVADNFGPDLAKSLRALSANDLHATENYIDVLTGRTFRQTLLINPERAQAVRRLIDSQRLENLHLIADITEVPSPIPELPYCFESRQGRQLRVSREPVRKALQLMASRRPSTSNLSQLLTDLESSGETLSSQDRADIGGALLQGVLSGLFSARTRPIEAATADTEKPKAIALARKDAAGGRTRSANLRHESVDLGVVAQHILPVMDGTLDRDGLCAHLEARAKAGALHFQRNGQQITDEADIAACAREHLGNAIQWLASNALLEA</sequence>
<accession>A0ABQ6CJG6</accession>
<dbReference type="InterPro" id="IPR041698">
    <property type="entry name" value="Methyltransf_25"/>
</dbReference>
<dbReference type="SUPFAM" id="SSF53335">
    <property type="entry name" value="S-adenosyl-L-methionine-dependent methyltransferases"/>
    <property type="match status" value="1"/>
</dbReference>
<organism evidence="4 5">
    <name type="scientific">Labrys miyagiensis</name>
    <dbReference type="NCBI Taxonomy" id="346912"/>
    <lineage>
        <taxon>Bacteria</taxon>
        <taxon>Pseudomonadati</taxon>
        <taxon>Pseudomonadota</taxon>
        <taxon>Alphaproteobacteria</taxon>
        <taxon>Hyphomicrobiales</taxon>
        <taxon>Xanthobacteraceae</taxon>
        <taxon>Labrys</taxon>
    </lineage>
</organism>
<feature type="domain" description="Methyltransferase regulatory" evidence="1">
    <location>
        <begin position="227"/>
        <end position="309"/>
    </location>
</feature>
<dbReference type="Pfam" id="PF13649">
    <property type="entry name" value="Methyltransf_25"/>
    <property type="match status" value="1"/>
</dbReference>
<evidence type="ECO:0000313" key="5">
    <source>
        <dbReference type="Proteomes" id="UP001156882"/>
    </source>
</evidence>
<dbReference type="Gene3D" id="3.40.50.150">
    <property type="entry name" value="Vaccinia Virus protein VP39"/>
    <property type="match status" value="1"/>
</dbReference>
<dbReference type="InterPro" id="IPR018773">
    <property type="entry name" value="MeTrfase_reg_dom_prd"/>
</dbReference>
<comment type="caution">
    <text evidence="4">The sequence shown here is derived from an EMBL/GenBank/DDBJ whole genome shotgun (WGS) entry which is preliminary data.</text>
</comment>
<dbReference type="CDD" id="cd02440">
    <property type="entry name" value="AdoMet_MTases"/>
    <property type="match status" value="1"/>
</dbReference>
<protein>
    <recommendedName>
        <fullName evidence="6">Methyltransferase domain-containing protein</fullName>
    </recommendedName>
</protein>
<evidence type="ECO:0000259" key="1">
    <source>
        <dbReference type="Pfam" id="PF10119"/>
    </source>
</evidence>
<name>A0ABQ6CJG6_9HYPH</name>
<dbReference type="PANTHER" id="PTHR43667:SF2">
    <property type="entry name" value="FATTY ACID C-METHYL TRANSFERASE"/>
    <property type="match status" value="1"/>
</dbReference>
<keyword evidence="5" id="KW-1185">Reference proteome</keyword>
<dbReference type="Proteomes" id="UP001156882">
    <property type="component" value="Unassembled WGS sequence"/>
</dbReference>
<dbReference type="PANTHER" id="PTHR43667">
    <property type="entry name" value="CYCLOPROPANE-FATTY-ACYL-PHOSPHOLIPID SYNTHASE"/>
    <property type="match status" value="1"/>
</dbReference>
<proteinExistence type="predicted"/>
<dbReference type="InterPro" id="IPR029063">
    <property type="entry name" value="SAM-dependent_MTases_sf"/>
</dbReference>